<feature type="region of interest" description="Disordered" evidence="8">
    <location>
        <begin position="542"/>
        <end position="566"/>
    </location>
</feature>
<dbReference type="GO" id="GO:0009736">
    <property type="term" value="P:cytokinin-activated signaling pathway"/>
    <property type="evidence" value="ECO:0007669"/>
    <property type="project" value="InterPro"/>
</dbReference>
<dbReference type="GO" id="GO:0005634">
    <property type="term" value="C:nucleus"/>
    <property type="evidence" value="ECO:0007669"/>
    <property type="project" value="UniProtKB-SubCell"/>
</dbReference>
<dbReference type="IntAct" id="A0A1D6ETT5">
    <property type="interactions" value="2"/>
</dbReference>
<proteinExistence type="inferred from homology"/>
<gene>
    <name evidence="9" type="ORF">ZEAMMB73_Zm00001d006212</name>
</gene>
<feature type="compositionally biased region" description="Low complexity" evidence="8">
    <location>
        <begin position="26"/>
        <end position="35"/>
    </location>
</feature>
<dbReference type="InterPro" id="IPR011006">
    <property type="entry name" value="CheY-like_superfamily"/>
</dbReference>
<dbReference type="CDD" id="cd17582">
    <property type="entry name" value="psREC_PRR"/>
    <property type="match status" value="1"/>
</dbReference>
<evidence type="ECO:0000256" key="5">
    <source>
        <dbReference type="ARBA" id="ARBA00023242"/>
    </source>
</evidence>
<dbReference type="EMBL" id="CM007648">
    <property type="protein sequence ID" value="ONM23089.1"/>
    <property type="molecule type" value="Genomic_DNA"/>
</dbReference>
<dbReference type="SMART" id="SM00448">
    <property type="entry name" value="REC"/>
    <property type="match status" value="1"/>
</dbReference>
<feature type="compositionally biased region" description="Polar residues" evidence="8">
    <location>
        <begin position="542"/>
        <end position="564"/>
    </location>
</feature>
<evidence type="ECO:0000256" key="1">
    <source>
        <dbReference type="ARBA" id="ARBA00004123"/>
    </source>
</evidence>
<dbReference type="FunCoup" id="A0A1D6ETT5">
    <property type="interactions" value="730"/>
</dbReference>
<keyword evidence="3" id="KW-0902">Two-component regulatory system</keyword>
<evidence type="ECO:0000256" key="6">
    <source>
        <dbReference type="PROSITE-ProRule" id="PRU00169"/>
    </source>
</evidence>
<feature type="region of interest" description="Disordered" evidence="8">
    <location>
        <begin position="185"/>
        <end position="231"/>
    </location>
</feature>
<dbReference type="InParanoid" id="A0A1D6ETT5"/>
<dbReference type="InterPro" id="IPR010402">
    <property type="entry name" value="CCT_domain"/>
</dbReference>
<feature type="region of interest" description="Disordered" evidence="8">
    <location>
        <begin position="309"/>
        <end position="330"/>
    </location>
</feature>
<dbReference type="AlphaFoldDB" id="A0A1D6ETT5"/>
<dbReference type="Pfam" id="PF00072">
    <property type="entry name" value="Response_reg"/>
    <property type="match status" value="1"/>
</dbReference>
<dbReference type="GO" id="GO:0048511">
    <property type="term" value="P:rhythmic process"/>
    <property type="evidence" value="ECO:0007669"/>
    <property type="project" value="UniProtKB-KW"/>
</dbReference>
<feature type="compositionally biased region" description="Basic and acidic residues" evidence="8">
    <location>
        <begin position="1"/>
        <end position="13"/>
    </location>
</feature>
<organism evidence="9">
    <name type="scientific">Zea mays</name>
    <name type="common">Maize</name>
    <dbReference type="NCBI Taxonomy" id="4577"/>
    <lineage>
        <taxon>Eukaryota</taxon>
        <taxon>Viridiplantae</taxon>
        <taxon>Streptophyta</taxon>
        <taxon>Embryophyta</taxon>
        <taxon>Tracheophyta</taxon>
        <taxon>Spermatophyta</taxon>
        <taxon>Magnoliopsida</taxon>
        <taxon>Liliopsida</taxon>
        <taxon>Poales</taxon>
        <taxon>Poaceae</taxon>
        <taxon>PACMAD clade</taxon>
        <taxon>Panicoideae</taxon>
        <taxon>Andropogonodae</taxon>
        <taxon>Andropogoneae</taxon>
        <taxon>Tripsacinae</taxon>
        <taxon>Zea</taxon>
    </lineage>
</organism>
<dbReference type="SMR" id="A0A1D6ETT5"/>
<feature type="region of interest" description="Disordered" evidence="8">
    <location>
        <begin position="1"/>
        <end position="37"/>
    </location>
</feature>
<evidence type="ECO:0000256" key="7">
    <source>
        <dbReference type="PROSITE-ProRule" id="PRU00357"/>
    </source>
</evidence>
<evidence type="ECO:0000256" key="2">
    <source>
        <dbReference type="ARBA" id="ARBA00010330"/>
    </source>
</evidence>
<keyword evidence="5 7" id="KW-0539">Nucleus</keyword>
<feature type="compositionally biased region" description="Acidic residues" evidence="8">
    <location>
        <begin position="14"/>
        <end position="25"/>
    </location>
</feature>
<keyword evidence="4" id="KW-0090">Biological rhythms</keyword>
<dbReference type="PROSITE" id="PS51017">
    <property type="entry name" value="CCT"/>
    <property type="match status" value="1"/>
</dbReference>
<accession>A0A1D6ETT5</accession>
<evidence type="ECO:0000313" key="9">
    <source>
        <dbReference type="EMBL" id="ONM23089.1"/>
    </source>
</evidence>
<dbReference type="GO" id="GO:0000160">
    <property type="term" value="P:phosphorelay signal transduction system"/>
    <property type="evidence" value="ECO:0007669"/>
    <property type="project" value="UniProtKB-KW"/>
</dbReference>
<comment type="subcellular location">
    <subcellularLocation>
        <location evidence="1 7">Nucleus</location>
    </subcellularLocation>
</comment>
<dbReference type="PANTHER" id="PTHR43874">
    <property type="entry name" value="TWO-COMPONENT RESPONSE REGULATOR"/>
    <property type="match status" value="1"/>
</dbReference>
<dbReference type="Gene3D" id="3.40.50.2300">
    <property type="match status" value="1"/>
</dbReference>
<feature type="compositionally biased region" description="Basic and acidic residues" evidence="8">
    <location>
        <begin position="185"/>
        <end position="197"/>
    </location>
</feature>
<feature type="region of interest" description="Disordered" evidence="8">
    <location>
        <begin position="457"/>
        <end position="487"/>
    </location>
</feature>
<feature type="compositionally biased region" description="Polar residues" evidence="8">
    <location>
        <begin position="458"/>
        <end position="478"/>
    </location>
</feature>
<dbReference type="OrthoDB" id="60033at2759"/>
<dbReference type="SUPFAM" id="SSF52172">
    <property type="entry name" value="CheY-like"/>
    <property type="match status" value="1"/>
</dbReference>
<protein>
    <submittedName>
        <fullName evidence="9">Two-component response regulator-like APRR9</fullName>
    </submittedName>
</protein>
<dbReference type="PROSITE" id="PS50110">
    <property type="entry name" value="RESPONSE_REGULATORY"/>
    <property type="match status" value="1"/>
</dbReference>
<dbReference type="InterPro" id="IPR001789">
    <property type="entry name" value="Sig_transdc_resp-reg_receiver"/>
</dbReference>
<evidence type="ECO:0000256" key="3">
    <source>
        <dbReference type="ARBA" id="ARBA00023012"/>
    </source>
</evidence>
<name>A0A1D6ETT5_MAIZE</name>
<dbReference type="ExpressionAtlas" id="A0A1D6ETT5">
    <property type="expression patterns" value="baseline and differential"/>
</dbReference>
<dbReference type="InterPro" id="IPR045279">
    <property type="entry name" value="ARR-like"/>
</dbReference>
<dbReference type="PANTHER" id="PTHR43874:SF146">
    <property type="entry name" value="TWO-COMPONENT RESPONSE REGULATOR-LIKE APRR9"/>
    <property type="match status" value="1"/>
</dbReference>
<dbReference type="Pfam" id="PF06203">
    <property type="entry name" value="CCT"/>
    <property type="match status" value="1"/>
</dbReference>
<evidence type="ECO:0000256" key="4">
    <source>
        <dbReference type="ARBA" id="ARBA00023108"/>
    </source>
</evidence>
<dbReference type="STRING" id="4577.A0A1D6ETT5"/>
<comment type="similarity">
    <text evidence="2">Belongs to the ARR-like family.</text>
</comment>
<evidence type="ECO:0000256" key="8">
    <source>
        <dbReference type="SAM" id="MobiDB-lite"/>
    </source>
</evidence>
<comment type="caution">
    <text evidence="6">Lacks conserved residue(s) required for the propagation of feature annotation.</text>
</comment>
<reference evidence="9" key="1">
    <citation type="submission" date="2015-12" db="EMBL/GenBank/DDBJ databases">
        <title>Update maize B73 reference genome by single molecule sequencing technologies.</title>
        <authorList>
            <consortium name="Maize Genome Sequencing Project"/>
            <person name="Ware D."/>
        </authorList>
    </citation>
    <scope>NUCLEOTIDE SEQUENCE [LARGE SCALE GENOMIC DNA]</scope>
    <source>
        <tissue evidence="9">Seedling</tissue>
    </source>
</reference>
<sequence>MGRGADEVVKVVDSEDGEGEEEEAEAAAAEGSSKETPMLPRMPVRVLLAEGDDSTRHVISALLRKCGYRVAAASDGVKAWDILKEKSFNIDLVLTEVELPLMSGFLLLSTIMEHDASKNIPVIMMSSHDSVSMVFKCMLKGASDFLVKPLRKNELRNLWQHVWRKQLANGGPDVQHIQEENLAERMEQKTGVTKDDNLNSDGPCKNRECSEQESDAQSSCTRSELEAESKQTNNILEYMQSTERHLSIRSHKDLELNGETKTRTAKGNNLIPTREDDLLPKKRTCLNDNNSERTSRDMELVHIMDNQQKHDTQRDVDTMRTTSRRNDEKNSIPAHQLELSLRRTDYGKLENHEKNDRRTLNHSTSSAFYLYNCRTASSLGNAGDGQLCSTSETLVDVENRNGDLAALSEDTTETNRPPIRVVPFPVPVQCFTFDGQPFWNGTPVASPFYPQSAPPIWNSKTPTWQESTPQATSLPQKSQQKEPVEMDAKPVENAEEQFVVGPPSASGKQLHVEIPKDDLRHISPVTGESGISTVLDSTRNTLSSSGCDSTSNQITAPTEPSSNVYRGVPETARAEGLRHLSQREAALNKFRLKRKDRCFEKKVRYQSRKLLAEQRPRVKGQFVRQDHSIQGS</sequence>